<dbReference type="PANTHER" id="PTHR43280:SF32">
    <property type="entry name" value="TRANSCRIPTIONAL REGULATORY PROTEIN"/>
    <property type="match status" value="1"/>
</dbReference>
<dbReference type="SUPFAM" id="SSF46689">
    <property type="entry name" value="Homeodomain-like"/>
    <property type="match status" value="1"/>
</dbReference>
<dbReference type="EMBL" id="VKGK01000020">
    <property type="protein sequence ID" value="TRY13345.1"/>
    <property type="molecule type" value="Genomic_DNA"/>
</dbReference>
<dbReference type="InterPro" id="IPR009057">
    <property type="entry name" value="Homeodomain-like_sf"/>
</dbReference>
<dbReference type="InterPro" id="IPR037923">
    <property type="entry name" value="HTH-like"/>
</dbReference>
<evidence type="ECO:0000256" key="2">
    <source>
        <dbReference type="ARBA" id="ARBA00023125"/>
    </source>
</evidence>
<dbReference type="PANTHER" id="PTHR43280">
    <property type="entry name" value="ARAC-FAMILY TRANSCRIPTIONAL REGULATOR"/>
    <property type="match status" value="1"/>
</dbReference>
<sequence length="293" mass="33742">MMIPNIQFEHNEDKPPLYIDILELGEFYQRFGTLHSPPYEPHRIKFHGLLYIIEAQGSHFIDFVSHQYQASRCIFVNKDQVQSFNFTSKPKGYLILFTDDFLNNLRSNIRTSLFPQTGVLTSNSATLNLSPTLMDSCSALISEIASELSRQESDILLVQMLFTSLLLKLNRERLPQQSQLSERHQTQFNQFIQLLAQGYTNNRDANSYAALMNITYKTLNQLCKQVCNKTAKQLIDAHVILEAKRQLAVEQVQVQQLAFSLGFNEVTNFIKYFKRHTSQTPSQFKSAINNPSH</sequence>
<evidence type="ECO:0000256" key="1">
    <source>
        <dbReference type="ARBA" id="ARBA00023015"/>
    </source>
</evidence>
<dbReference type="InterPro" id="IPR018060">
    <property type="entry name" value="HTH_AraC"/>
</dbReference>
<dbReference type="Proteomes" id="UP000318126">
    <property type="component" value="Unassembled WGS sequence"/>
</dbReference>
<protein>
    <submittedName>
        <fullName evidence="5">Helix-turn-helix domain-containing protein</fullName>
    </submittedName>
</protein>
<dbReference type="Gene3D" id="1.10.10.60">
    <property type="entry name" value="Homeodomain-like"/>
    <property type="match status" value="1"/>
</dbReference>
<evidence type="ECO:0000313" key="6">
    <source>
        <dbReference type="Proteomes" id="UP000318126"/>
    </source>
</evidence>
<dbReference type="GO" id="GO:0003700">
    <property type="term" value="F:DNA-binding transcription factor activity"/>
    <property type="evidence" value="ECO:0007669"/>
    <property type="project" value="InterPro"/>
</dbReference>
<reference evidence="6" key="1">
    <citation type="submission" date="2019-07" db="EMBL/GenBank/DDBJ databases">
        <title>Shewanella sp. YLB-08 draft genomic sequence.</title>
        <authorList>
            <person name="Yu L."/>
        </authorList>
    </citation>
    <scope>NUCLEOTIDE SEQUENCE [LARGE SCALE GENOMIC DNA]</scope>
    <source>
        <strain evidence="6">JCM 20706</strain>
    </source>
</reference>
<dbReference type="GO" id="GO:0043565">
    <property type="term" value="F:sequence-specific DNA binding"/>
    <property type="evidence" value="ECO:0007669"/>
    <property type="project" value="InterPro"/>
</dbReference>
<evidence type="ECO:0000259" key="4">
    <source>
        <dbReference type="PROSITE" id="PS01124"/>
    </source>
</evidence>
<evidence type="ECO:0000313" key="5">
    <source>
        <dbReference type="EMBL" id="TRY13345.1"/>
    </source>
</evidence>
<dbReference type="Pfam" id="PF12833">
    <property type="entry name" value="HTH_18"/>
    <property type="match status" value="1"/>
</dbReference>
<dbReference type="SUPFAM" id="SSF51215">
    <property type="entry name" value="Regulatory protein AraC"/>
    <property type="match status" value="1"/>
</dbReference>
<keyword evidence="2" id="KW-0238">DNA-binding</keyword>
<accession>A0A553JLK3</accession>
<dbReference type="SMART" id="SM00342">
    <property type="entry name" value="HTH_ARAC"/>
    <property type="match status" value="1"/>
</dbReference>
<comment type="caution">
    <text evidence="5">The sequence shown here is derived from an EMBL/GenBank/DDBJ whole genome shotgun (WGS) entry which is preliminary data.</text>
</comment>
<evidence type="ECO:0000256" key="3">
    <source>
        <dbReference type="ARBA" id="ARBA00023163"/>
    </source>
</evidence>
<keyword evidence="6" id="KW-1185">Reference proteome</keyword>
<dbReference type="AlphaFoldDB" id="A0A553JLK3"/>
<keyword evidence="3" id="KW-0804">Transcription</keyword>
<proteinExistence type="predicted"/>
<name>A0A553JLK3_SHEHA</name>
<gene>
    <name evidence="5" type="ORF">FN961_15990</name>
</gene>
<dbReference type="PROSITE" id="PS01124">
    <property type="entry name" value="HTH_ARAC_FAMILY_2"/>
    <property type="match status" value="1"/>
</dbReference>
<organism evidence="5 6">
    <name type="scientific">Shewanella hanedai</name>
    <name type="common">Alteromonas hanedai</name>
    <dbReference type="NCBI Taxonomy" id="25"/>
    <lineage>
        <taxon>Bacteria</taxon>
        <taxon>Pseudomonadati</taxon>
        <taxon>Pseudomonadota</taxon>
        <taxon>Gammaproteobacteria</taxon>
        <taxon>Alteromonadales</taxon>
        <taxon>Shewanellaceae</taxon>
        <taxon>Shewanella</taxon>
    </lineage>
</organism>
<keyword evidence="1" id="KW-0805">Transcription regulation</keyword>
<feature type="domain" description="HTH araC/xylS-type" evidence="4">
    <location>
        <begin position="189"/>
        <end position="287"/>
    </location>
</feature>
<dbReference type="OrthoDB" id="9814125at2"/>
<dbReference type="RefSeq" id="WP_144041183.1">
    <property type="nucleotide sequence ID" value="NZ_BMPL01000032.1"/>
</dbReference>